<evidence type="ECO:0000259" key="2">
    <source>
        <dbReference type="PROSITE" id="PS51725"/>
    </source>
</evidence>
<proteinExistence type="predicted"/>
<accession>A0ABS3W8J3</accession>
<dbReference type="Pfam" id="PF03992">
    <property type="entry name" value="ABM"/>
    <property type="match status" value="1"/>
</dbReference>
<sequence>MILVENRIEVKKGFGEGVMERFRQPKMVHTFPGFVRMDVLYSVNEAGNDEIRVCTTWENEDSFQAWASSQAFRGAHGRRDEESARSAGETPSGQARGGSPQANEGGPVIGNKVTIYQVFVSHLPESAAPAEQA</sequence>
<dbReference type="RefSeq" id="WP_208847443.1">
    <property type="nucleotide sequence ID" value="NZ_JAGGDJ010000004.1"/>
</dbReference>
<dbReference type="Gene3D" id="3.30.70.100">
    <property type="match status" value="1"/>
</dbReference>
<evidence type="ECO:0000313" key="3">
    <source>
        <dbReference type="EMBL" id="MBO7744506.1"/>
    </source>
</evidence>
<feature type="region of interest" description="Disordered" evidence="1">
    <location>
        <begin position="69"/>
        <end position="108"/>
    </location>
</feature>
<feature type="domain" description="ABM" evidence="2">
    <location>
        <begin position="2"/>
        <end position="92"/>
    </location>
</feature>
<dbReference type="EMBL" id="JAGGDJ010000004">
    <property type="protein sequence ID" value="MBO7744506.1"/>
    <property type="molecule type" value="Genomic_DNA"/>
</dbReference>
<dbReference type="InterPro" id="IPR007138">
    <property type="entry name" value="ABM_dom"/>
</dbReference>
<keyword evidence="3" id="KW-0560">Oxidoreductase</keyword>
<keyword evidence="3" id="KW-0503">Monooxygenase</keyword>
<dbReference type="InterPro" id="IPR011008">
    <property type="entry name" value="Dimeric_a/b-barrel"/>
</dbReference>
<dbReference type="PROSITE" id="PS51725">
    <property type="entry name" value="ABM"/>
    <property type="match status" value="1"/>
</dbReference>
<dbReference type="GO" id="GO:0004497">
    <property type="term" value="F:monooxygenase activity"/>
    <property type="evidence" value="ECO:0007669"/>
    <property type="project" value="UniProtKB-KW"/>
</dbReference>
<protein>
    <submittedName>
        <fullName evidence="3">Antibiotic biosynthesis monooxygenase</fullName>
    </submittedName>
</protein>
<dbReference type="Proteomes" id="UP000670947">
    <property type="component" value="Unassembled WGS sequence"/>
</dbReference>
<gene>
    <name evidence="3" type="ORF">I8J29_09885</name>
</gene>
<dbReference type="SUPFAM" id="SSF54909">
    <property type="entry name" value="Dimeric alpha+beta barrel"/>
    <property type="match status" value="1"/>
</dbReference>
<evidence type="ECO:0000256" key="1">
    <source>
        <dbReference type="SAM" id="MobiDB-lite"/>
    </source>
</evidence>
<dbReference type="InterPro" id="IPR050404">
    <property type="entry name" value="Heme-degrading_MO"/>
</dbReference>
<reference evidence="3 4" key="1">
    <citation type="submission" date="2021-03" db="EMBL/GenBank/DDBJ databases">
        <title>Paenibacillus artemisicola MWE-103 whole genome sequence.</title>
        <authorList>
            <person name="Ham Y.J."/>
        </authorList>
    </citation>
    <scope>NUCLEOTIDE SEQUENCE [LARGE SCALE GENOMIC DNA]</scope>
    <source>
        <strain evidence="3 4">MWE-103</strain>
    </source>
</reference>
<organism evidence="3 4">
    <name type="scientific">Paenibacillus artemisiicola</name>
    <dbReference type="NCBI Taxonomy" id="1172618"/>
    <lineage>
        <taxon>Bacteria</taxon>
        <taxon>Bacillati</taxon>
        <taxon>Bacillota</taxon>
        <taxon>Bacilli</taxon>
        <taxon>Bacillales</taxon>
        <taxon>Paenibacillaceae</taxon>
        <taxon>Paenibacillus</taxon>
    </lineage>
</organism>
<dbReference type="PANTHER" id="PTHR34474">
    <property type="entry name" value="SIGNAL TRANSDUCTION PROTEIN TRAP"/>
    <property type="match status" value="1"/>
</dbReference>
<keyword evidence="4" id="KW-1185">Reference proteome</keyword>
<dbReference type="PANTHER" id="PTHR34474:SF4">
    <property type="entry name" value="HEME OXYGENASE (STAPHYLOBILIN-PRODUCING) 1"/>
    <property type="match status" value="1"/>
</dbReference>
<name>A0ABS3W8J3_9BACL</name>
<comment type="caution">
    <text evidence="3">The sequence shown here is derived from an EMBL/GenBank/DDBJ whole genome shotgun (WGS) entry which is preliminary data.</text>
</comment>
<evidence type="ECO:0000313" key="4">
    <source>
        <dbReference type="Proteomes" id="UP000670947"/>
    </source>
</evidence>